<evidence type="ECO:0000256" key="4">
    <source>
        <dbReference type="ARBA" id="ARBA00023125"/>
    </source>
</evidence>
<name>A0A178MIB0_9PROT</name>
<dbReference type="Pfam" id="PF00155">
    <property type="entry name" value="Aminotran_1_2"/>
    <property type="match status" value="1"/>
</dbReference>
<dbReference type="InterPro" id="IPR004839">
    <property type="entry name" value="Aminotransferase_I/II_large"/>
</dbReference>
<comment type="caution">
    <text evidence="7">The sequence shown here is derived from an EMBL/GenBank/DDBJ whole genome shotgun (WGS) entry which is preliminary data.</text>
</comment>
<evidence type="ECO:0000313" key="8">
    <source>
        <dbReference type="Proteomes" id="UP000078543"/>
    </source>
</evidence>
<dbReference type="InterPro" id="IPR015421">
    <property type="entry name" value="PyrdxlP-dep_Trfase_major"/>
</dbReference>
<dbReference type="InterPro" id="IPR015424">
    <property type="entry name" value="PyrdxlP-dep_Trfase"/>
</dbReference>
<dbReference type="InterPro" id="IPR000524">
    <property type="entry name" value="Tscrpt_reg_HTH_GntR"/>
</dbReference>
<reference evidence="7 8" key="1">
    <citation type="submission" date="2016-04" db="EMBL/GenBank/DDBJ databases">
        <title>Draft genome sequence of freshwater magnetotactic bacteria Magnetospirillum marisnigri SP-1 and Magnetospirillum moscoviense BB-1.</title>
        <authorList>
            <person name="Koziaeva V."/>
            <person name="Dziuba M.V."/>
            <person name="Ivanov T.M."/>
            <person name="Kuznetsov B."/>
            <person name="Grouzdev D.S."/>
        </authorList>
    </citation>
    <scope>NUCLEOTIDE SEQUENCE [LARGE SCALE GENOMIC DNA]</scope>
    <source>
        <strain evidence="7 8">BB-1</strain>
    </source>
</reference>
<organism evidence="7 8">
    <name type="scientific">Magnetospirillum moscoviense</name>
    <dbReference type="NCBI Taxonomy" id="1437059"/>
    <lineage>
        <taxon>Bacteria</taxon>
        <taxon>Pseudomonadati</taxon>
        <taxon>Pseudomonadota</taxon>
        <taxon>Alphaproteobacteria</taxon>
        <taxon>Rhodospirillales</taxon>
        <taxon>Rhodospirillaceae</taxon>
        <taxon>Magnetospirillum</taxon>
    </lineage>
</organism>
<dbReference type="GO" id="GO:0003677">
    <property type="term" value="F:DNA binding"/>
    <property type="evidence" value="ECO:0007669"/>
    <property type="project" value="UniProtKB-KW"/>
</dbReference>
<keyword evidence="5" id="KW-0804">Transcription</keyword>
<dbReference type="Gene3D" id="1.10.10.10">
    <property type="entry name" value="Winged helix-like DNA-binding domain superfamily/Winged helix DNA-binding domain"/>
    <property type="match status" value="1"/>
</dbReference>
<evidence type="ECO:0000256" key="2">
    <source>
        <dbReference type="ARBA" id="ARBA00022898"/>
    </source>
</evidence>
<feature type="domain" description="HTH gntR-type" evidence="6">
    <location>
        <begin position="13"/>
        <end position="81"/>
    </location>
</feature>
<evidence type="ECO:0000256" key="5">
    <source>
        <dbReference type="ARBA" id="ARBA00023163"/>
    </source>
</evidence>
<dbReference type="SUPFAM" id="SSF46785">
    <property type="entry name" value="Winged helix' DNA-binding domain"/>
    <property type="match status" value="1"/>
</dbReference>
<dbReference type="STRING" id="1437059.A6A05_03315"/>
<dbReference type="RefSeq" id="WP_068503032.1">
    <property type="nucleotide sequence ID" value="NZ_LWQU01000163.1"/>
</dbReference>
<protein>
    <recommendedName>
        <fullName evidence="6">HTH gntR-type domain-containing protein</fullName>
    </recommendedName>
</protein>
<dbReference type="PANTHER" id="PTHR46577:SF1">
    <property type="entry name" value="HTH-TYPE TRANSCRIPTIONAL REGULATORY PROTEIN GABR"/>
    <property type="match status" value="1"/>
</dbReference>
<keyword evidence="8" id="KW-1185">Reference proteome</keyword>
<sequence length="464" mass="49290">MSNWLPDLAAHGGPKYRAIADAIEADIASGGLAPGFRMPTHRDLAWRLKVTVGTVARAYVEAERRGLLSGEVGRGTFVTDPARQAEAALPEYLAVAWRPQPDTVNLAVNRPGGDQGAWAVGPVLERIGRRPDLPQLLSYNLDPVGMRHRQAGAQWLKREKVEVVPELVSVTAGSQQAIVAALATLTRAGDMVAAEELTYPGFKSAAALLGRPVVPVAMDELGLIPDEVDKAFAKGARLLYTTATVQNPTTATLSAERRRAIAQLARAHDAFVLEDGVHRFLDPDGPDALQVFAPERVIYLTTLSKSVSPGLRAAFAAVPAAWKGRFDAAIGALSLALPVPLIEAACILIDEGQAIVAADRQRAEAMVRLDLAAQILGDELRPTGAAFNLWLPLVLPWTSNSFVAEAARHGVNLAPTESFAIGRPHRDGVRVSVTAPPDHATLERGLRILAGLLAAGPGHAMPTV</sequence>
<gene>
    <name evidence="7" type="ORF">A6A05_03315</name>
</gene>
<accession>A0A178MIB0</accession>
<dbReference type="GO" id="GO:0030170">
    <property type="term" value="F:pyridoxal phosphate binding"/>
    <property type="evidence" value="ECO:0007669"/>
    <property type="project" value="InterPro"/>
</dbReference>
<dbReference type="OrthoDB" id="9804020at2"/>
<dbReference type="PROSITE" id="PS50949">
    <property type="entry name" value="HTH_GNTR"/>
    <property type="match status" value="1"/>
</dbReference>
<dbReference type="SUPFAM" id="SSF53383">
    <property type="entry name" value="PLP-dependent transferases"/>
    <property type="match status" value="1"/>
</dbReference>
<proteinExistence type="inferred from homology"/>
<dbReference type="InterPro" id="IPR036390">
    <property type="entry name" value="WH_DNA-bd_sf"/>
</dbReference>
<dbReference type="InterPro" id="IPR051446">
    <property type="entry name" value="HTH_trans_reg/aminotransferase"/>
</dbReference>
<dbReference type="InterPro" id="IPR015422">
    <property type="entry name" value="PyrdxlP-dep_Trfase_small"/>
</dbReference>
<evidence type="ECO:0000256" key="1">
    <source>
        <dbReference type="ARBA" id="ARBA00005384"/>
    </source>
</evidence>
<dbReference type="CDD" id="cd00609">
    <property type="entry name" value="AAT_like"/>
    <property type="match status" value="1"/>
</dbReference>
<dbReference type="Gene3D" id="3.90.1150.10">
    <property type="entry name" value="Aspartate Aminotransferase, domain 1"/>
    <property type="match status" value="1"/>
</dbReference>
<dbReference type="GO" id="GO:0003700">
    <property type="term" value="F:DNA-binding transcription factor activity"/>
    <property type="evidence" value="ECO:0007669"/>
    <property type="project" value="InterPro"/>
</dbReference>
<dbReference type="PANTHER" id="PTHR46577">
    <property type="entry name" value="HTH-TYPE TRANSCRIPTIONAL REGULATORY PROTEIN GABR"/>
    <property type="match status" value="1"/>
</dbReference>
<evidence type="ECO:0000259" key="6">
    <source>
        <dbReference type="PROSITE" id="PS50949"/>
    </source>
</evidence>
<dbReference type="Proteomes" id="UP000078543">
    <property type="component" value="Unassembled WGS sequence"/>
</dbReference>
<comment type="similarity">
    <text evidence="1">In the C-terminal section; belongs to the class-I pyridoxal-phosphate-dependent aminotransferase family.</text>
</comment>
<dbReference type="CDD" id="cd07377">
    <property type="entry name" value="WHTH_GntR"/>
    <property type="match status" value="1"/>
</dbReference>
<evidence type="ECO:0000256" key="3">
    <source>
        <dbReference type="ARBA" id="ARBA00023015"/>
    </source>
</evidence>
<keyword evidence="3" id="KW-0805">Transcription regulation</keyword>
<keyword evidence="4" id="KW-0238">DNA-binding</keyword>
<dbReference type="Gene3D" id="3.40.640.10">
    <property type="entry name" value="Type I PLP-dependent aspartate aminotransferase-like (Major domain)"/>
    <property type="match status" value="1"/>
</dbReference>
<dbReference type="EMBL" id="LWQU01000163">
    <property type="protein sequence ID" value="OAN47868.1"/>
    <property type="molecule type" value="Genomic_DNA"/>
</dbReference>
<dbReference type="SMART" id="SM00345">
    <property type="entry name" value="HTH_GNTR"/>
    <property type="match status" value="1"/>
</dbReference>
<keyword evidence="2" id="KW-0663">Pyridoxal phosphate</keyword>
<evidence type="ECO:0000313" key="7">
    <source>
        <dbReference type="EMBL" id="OAN47868.1"/>
    </source>
</evidence>
<dbReference type="AlphaFoldDB" id="A0A178MIB0"/>
<dbReference type="Pfam" id="PF00392">
    <property type="entry name" value="GntR"/>
    <property type="match status" value="1"/>
</dbReference>
<dbReference type="InterPro" id="IPR036388">
    <property type="entry name" value="WH-like_DNA-bd_sf"/>
</dbReference>